<dbReference type="InterPro" id="IPR006214">
    <property type="entry name" value="Bax_inhibitor_1-related"/>
</dbReference>
<comment type="subcellular location">
    <subcellularLocation>
        <location evidence="1">Membrane</location>
        <topology evidence="1">Multi-pass membrane protein</topology>
    </subcellularLocation>
</comment>
<accession>A0A1E5R4A1</accession>
<dbReference type="AlphaFoldDB" id="A0A1E5R4A1"/>
<feature type="transmembrane region" description="Helical" evidence="5">
    <location>
        <begin position="51"/>
        <end position="71"/>
    </location>
</feature>
<evidence type="ECO:0000256" key="2">
    <source>
        <dbReference type="ARBA" id="ARBA00022692"/>
    </source>
</evidence>
<gene>
    <name evidence="6" type="ORF">AWRI3580_g3872</name>
</gene>
<feature type="transmembrane region" description="Helical" evidence="5">
    <location>
        <begin position="131"/>
        <end position="150"/>
    </location>
</feature>
<dbReference type="Proteomes" id="UP000095358">
    <property type="component" value="Unassembled WGS sequence"/>
</dbReference>
<keyword evidence="3 5" id="KW-1133">Transmembrane helix</keyword>
<evidence type="ECO:0000313" key="7">
    <source>
        <dbReference type="Proteomes" id="UP000095358"/>
    </source>
</evidence>
<comment type="caution">
    <text evidence="6">The sequence shown here is derived from an EMBL/GenBank/DDBJ whole genome shotgun (WGS) entry which is preliminary data.</text>
</comment>
<name>A0A1E5R4A1_HANUV</name>
<evidence type="ECO:0000313" key="6">
    <source>
        <dbReference type="EMBL" id="OEJ81701.1"/>
    </source>
</evidence>
<evidence type="ECO:0000256" key="4">
    <source>
        <dbReference type="ARBA" id="ARBA00023136"/>
    </source>
</evidence>
<feature type="transmembrane region" description="Helical" evidence="5">
    <location>
        <begin position="156"/>
        <end position="174"/>
    </location>
</feature>
<sequence length="291" mass="34191">MSTKKDILLPTEELPPPSYEQTPSNYYVLEDFEKPISECNIYIRTIFQKRVFKLLFFQISFTFLVQVLFYNNIFSTSILSIGFVYWTSFIGSIITLFSLLFAITPILNPDGEIMNLENDQFGWLISYNKQLFLLFLFTCFESILIAFITIHYNKEQLLTAVFITLVIIITAYTISSYKARQYEQYEMNNNLDMLVDEENTMSMIYKVLWCLTSGLFAFGFVLIFIPHSSVAELIFSWIGAVMFTVFLFVDMYMVFRKVRPNEEIKCCIMLYTDIINLFLNILRIVSRNNND</sequence>
<feature type="transmembrane region" description="Helical" evidence="5">
    <location>
        <begin position="83"/>
        <end position="107"/>
    </location>
</feature>
<keyword evidence="4 5" id="KW-0472">Membrane</keyword>
<comment type="similarity">
    <text evidence="5">Belongs to the BI1 family.</text>
</comment>
<proteinExistence type="inferred from homology"/>
<keyword evidence="7" id="KW-1185">Reference proteome</keyword>
<evidence type="ECO:0000256" key="1">
    <source>
        <dbReference type="ARBA" id="ARBA00004141"/>
    </source>
</evidence>
<dbReference type="PANTHER" id="PTHR23291:SF50">
    <property type="entry name" value="PROTEIN LIFEGUARD 4"/>
    <property type="match status" value="1"/>
</dbReference>
<dbReference type="PANTHER" id="PTHR23291">
    <property type="entry name" value="BAX INHIBITOR-RELATED"/>
    <property type="match status" value="1"/>
</dbReference>
<dbReference type="OrthoDB" id="7933078at2759"/>
<dbReference type="VEuPathDB" id="FungiDB:AWRI3580_g3872"/>
<keyword evidence="2 5" id="KW-0812">Transmembrane</keyword>
<reference evidence="7" key="1">
    <citation type="journal article" date="2016" name="Genome Announc.">
        <title>Genome sequences of three species of Hanseniaspora isolated from spontaneous wine fermentations.</title>
        <authorList>
            <person name="Sternes P.R."/>
            <person name="Lee D."/>
            <person name="Kutyna D.R."/>
            <person name="Borneman A.R."/>
        </authorList>
    </citation>
    <scope>NUCLEOTIDE SEQUENCE [LARGE SCALE GENOMIC DNA]</scope>
    <source>
        <strain evidence="7">AWRI3580</strain>
    </source>
</reference>
<dbReference type="Pfam" id="PF01027">
    <property type="entry name" value="Bax1-I"/>
    <property type="match status" value="1"/>
</dbReference>
<organism evidence="6 7">
    <name type="scientific">Hanseniaspora uvarum</name>
    <name type="common">Yeast</name>
    <name type="synonym">Kloeckera apiculata</name>
    <dbReference type="NCBI Taxonomy" id="29833"/>
    <lineage>
        <taxon>Eukaryota</taxon>
        <taxon>Fungi</taxon>
        <taxon>Dikarya</taxon>
        <taxon>Ascomycota</taxon>
        <taxon>Saccharomycotina</taxon>
        <taxon>Saccharomycetes</taxon>
        <taxon>Saccharomycodales</taxon>
        <taxon>Saccharomycodaceae</taxon>
        <taxon>Hanseniaspora</taxon>
    </lineage>
</organism>
<evidence type="ECO:0000256" key="3">
    <source>
        <dbReference type="ARBA" id="ARBA00022989"/>
    </source>
</evidence>
<feature type="transmembrane region" description="Helical" evidence="5">
    <location>
        <begin position="234"/>
        <end position="255"/>
    </location>
</feature>
<dbReference type="GO" id="GO:0016020">
    <property type="term" value="C:membrane"/>
    <property type="evidence" value="ECO:0007669"/>
    <property type="project" value="UniProtKB-SubCell"/>
</dbReference>
<protein>
    <submittedName>
        <fullName evidence="6">Bax inhibitor 1</fullName>
    </submittedName>
</protein>
<dbReference type="EMBL" id="LPNN01000010">
    <property type="protein sequence ID" value="OEJ81701.1"/>
    <property type="molecule type" value="Genomic_DNA"/>
</dbReference>
<evidence type="ECO:0000256" key="5">
    <source>
        <dbReference type="RuleBase" id="RU004379"/>
    </source>
</evidence>
<feature type="transmembrane region" description="Helical" evidence="5">
    <location>
        <begin position="207"/>
        <end position="228"/>
    </location>
</feature>